<organism evidence="4 5">
    <name type="scientific">Pandoraea bronchicola</name>
    <dbReference type="NCBI Taxonomy" id="2508287"/>
    <lineage>
        <taxon>Bacteria</taxon>
        <taxon>Pseudomonadati</taxon>
        <taxon>Pseudomonadota</taxon>
        <taxon>Betaproteobacteria</taxon>
        <taxon>Burkholderiales</taxon>
        <taxon>Burkholderiaceae</taxon>
        <taxon>Pandoraea</taxon>
    </lineage>
</organism>
<evidence type="ECO:0000313" key="4">
    <source>
        <dbReference type="EMBL" id="VVE90391.1"/>
    </source>
</evidence>
<dbReference type="AlphaFoldDB" id="A0A5E5BVL8"/>
<feature type="transmembrane region" description="Helical" evidence="1">
    <location>
        <begin position="43"/>
        <end position="61"/>
    </location>
</feature>
<keyword evidence="4" id="KW-0012">Acyltransferase</keyword>
<accession>A0A5E5BVL8</accession>
<feature type="domain" description="Acyltransferase 3" evidence="2">
    <location>
        <begin position="15"/>
        <end position="339"/>
    </location>
</feature>
<dbReference type="Pfam" id="PF01757">
    <property type="entry name" value="Acyl_transf_3"/>
    <property type="match status" value="1"/>
</dbReference>
<dbReference type="InterPro" id="IPR002656">
    <property type="entry name" value="Acyl_transf_3_dom"/>
</dbReference>
<feature type="domain" description="SGNH" evidence="3">
    <location>
        <begin position="421"/>
        <end position="657"/>
    </location>
</feature>
<evidence type="ECO:0000259" key="3">
    <source>
        <dbReference type="Pfam" id="PF19040"/>
    </source>
</evidence>
<feature type="transmembrane region" description="Helical" evidence="1">
    <location>
        <begin position="233"/>
        <end position="251"/>
    </location>
</feature>
<keyword evidence="1" id="KW-0472">Membrane</keyword>
<dbReference type="Proteomes" id="UP000382040">
    <property type="component" value="Unassembled WGS sequence"/>
</dbReference>
<feature type="transmembrane region" description="Helical" evidence="1">
    <location>
        <begin position="283"/>
        <end position="302"/>
    </location>
</feature>
<evidence type="ECO:0000259" key="2">
    <source>
        <dbReference type="Pfam" id="PF01757"/>
    </source>
</evidence>
<feature type="transmembrane region" description="Helical" evidence="1">
    <location>
        <begin position="172"/>
        <end position="191"/>
    </location>
</feature>
<dbReference type="Pfam" id="PF19040">
    <property type="entry name" value="SGNH"/>
    <property type="match status" value="1"/>
</dbReference>
<dbReference type="GO" id="GO:0016747">
    <property type="term" value="F:acyltransferase activity, transferring groups other than amino-acyl groups"/>
    <property type="evidence" value="ECO:0007669"/>
    <property type="project" value="InterPro"/>
</dbReference>
<keyword evidence="5" id="KW-1185">Reference proteome</keyword>
<dbReference type="OrthoDB" id="9814807at2"/>
<dbReference type="PANTHER" id="PTHR23028">
    <property type="entry name" value="ACETYLTRANSFERASE"/>
    <property type="match status" value="1"/>
</dbReference>
<reference evidence="4 5" key="1">
    <citation type="submission" date="2019-08" db="EMBL/GenBank/DDBJ databases">
        <authorList>
            <person name="Peeters C."/>
        </authorList>
    </citation>
    <scope>NUCLEOTIDE SEQUENCE [LARGE SCALE GENOMIC DNA]</scope>
    <source>
        <strain evidence="4 5">LMG 20603</strain>
    </source>
</reference>
<name>A0A5E5BVL8_9BURK</name>
<dbReference type="GO" id="GO:0016020">
    <property type="term" value="C:membrane"/>
    <property type="evidence" value="ECO:0007669"/>
    <property type="project" value="TreeGrafter"/>
</dbReference>
<dbReference type="InterPro" id="IPR050879">
    <property type="entry name" value="Acyltransferase_3"/>
</dbReference>
<keyword evidence="1" id="KW-0812">Transmembrane</keyword>
<protein>
    <submittedName>
        <fullName evidence="4">O-acetyltransferase OatA</fullName>
        <ecNumber evidence="4">2.3.1.-</ecNumber>
    </submittedName>
</protein>
<evidence type="ECO:0000313" key="5">
    <source>
        <dbReference type="Proteomes" id="UP000382040"/>
    </source>
</evidence>
<dbReference type="EC" id="2.3.1.-" evidence="4"/>
<feature type="transmembrane region" description="Helical" evidence="1">
    <location>
        <begin position="257"/>
        <end position="276"/>
    </location>
</feature>
<dbReference type="RefSeq" id="WP_150561530.1">
    <property type="nucleotide sequence ID" value="NZ_CABPST010000015.1"/>
</dbReference>
<dbReference type="PANTHER" id="PTHR23028:SF53">
    <property type="entry name" value="ACYL_TRANSF_3 DOMAIN-CONTAINING PROTEIN"/>
    <property type="match status" value="1"/>
</dbReference>
<keyword evidence="4" id="KW-0808">Transferase</keyword>
<feature type="transmembrane region" description="Helical" evidence="1">
    <location>
        <begin position="20"/>
        <end position="37"/>
    </location>
</feature>
<feature type="transmembrane region" description="Helical" evidence="1">
    <location>
        <begin position="82"/>
        <end position="101"/>
    </location>
</feature>
<keyword evidence="1" id="KW-1133">Transmembrane helix</keyword>
<dbReference type="EMBL" id="CABPST010000015">
    <property type="protein sequence ID" value="VVE90391.1"/>
    <property type="molecule type" value="Genomic_DNA"/>
</dbReference>
<dbReference type="GO" id="GO:0009103">
    <property type="term" value="P:lipopolysaccharide biosynthetic process"/>
    <property type="evidence" value="ECO:0007669"/>
    <property type="project" value="TreeGrafter"/>
</dbReference>
<gene>
    <name evidence="4" type="primary">oatA_2</name>
    <name evidence="4" type="ORF">PBR20603_04375</name>
</gene>
<feature type="transmembrane region" description="Helical" evidence="1">
    <location>
        <begin position="322"/>
        <end position="341"/>
    </location>
</feature>
<evidence type="ECO:0000256" key="1">
    <source>
        <dbReference type="SAM" id="Phobius"/>
    </source>
</evidence>
<proteinExistence type="predicted"/>
<sequence>MNSNPGDVHARVYRADIDGLRAVAVLSVLVFHAFPAALPGGFVGVDVFFVISGYLITSILVNQIDSGRYSILDFYARRVRRIFPALGLVLAASLTFGWISLLPDEFAALGRHVAGGAAFVSNFVLRGEAGYFDTSGEMKPLLHLWSLGVEEQFYLVWPLMLYAVSRFRMPRYLMLLIGLVTSFSISVWLTHRSPVYAFYHPLPRFWELLVGGALACAPRFSSTLQKNGKLADGAAALGIAGVIGAIALLNSDSLFPGWRALFPVVGSALIIGAGPAAWLNRKLLAHPIAVSLGLISYPLYLWHWPLLSFANILFAGAPPVPVRIGLLVVALLLAYLTYRLVELPLRTKPRILAKPAVLCAVVWCCGVVGFMVLSNGGVASRAVVAINAENTVNADLATAGLGKGNDLVEPGCGVPAADAGLFLWCYHDKRQKPTAAVWGDSHANALYWGLVRESEPSMRWLHIGRPSCPPMIGANIDPDCDRANRVALSALTQDETIKLVLITGAKWAISDKRYPNKESGRRATDSGEAGLAATIAALEAAHKRVVFTIDNPEFADPKRCMTSRETSSAAFNHLLAYRKPATCSMTLEELYKETKSYRAMVARLKESFPNVLVYDPTSVLCDVAADECSMWRGRDFLYSYGDHISDVANGLIASRLLPMIRSWTHVAN</sequence>
<dbReference type="InterPro" id="IPR043968">
    <property type="entry name" value="SGNH"/>
</dbReference>
<feature type="transmembrane region" description="Helical" evidence="1">
    <location>
        <begin position="353"/>
        <end position="373"/>
    </location>
</feature>